<dbReference type="Proteomes" id="UP001141434">
    <property type="component" value="Unassembled WGS sequence"/>
</dbReference>
<comment type="caution">
    <text evidence="1">The sequence shown here is derived from an EMBL/GenBank/DDBJ whole genome shotgun (WGS) entry which is preliminary data.</text>
</comment>
<reference evidence="1" key="2">
    <citation type="journal article" date="2023" name="IMA Fungus">
        <title>Comparative genomic study of the Penicillium genus elucidates a diverse pangenome and 15 lateral gene transfer events.</title>
        <authorList>
            <person name="Petersen C."/>
            <person name="Sorensen T."/>
            <person name="Nielsen M.R."/>
            <person name="Sondergaard T.E."/>
            <person name="Sorensen J.L."/>
            <person name="Fitzpatrick D.A."/>
            <person name="Frisvad J.C."/>
            <person name="Nielsen K.L."/>
        </authorList>
    </citation>
    <scope>NUCLEOTIDE SEQUENCE</scope>
    <source>
        <strain evidence="1">IBT 34128</strain>
    </source>
</reference>
<sequence length="67" mass="7505">MVPGPWKSSAHMPWCWLTSDQDNRRSCDEEGTPPNLNDPEVEFWCLNIDIDGAQNDKGKHGGCFVDG</sequence>
<proteinExistence type="predicted"/>
<accession>A0A9W9F8Y9</accession>
<organism evidence="1 2">
    <name type="scientific">Penicillium alfredii</name>
    <dbReference type="NCBI Taxonomy" id="1506179"/>
    <lineage>
        <taxon>Eukaryota</taxon>
        <taxon>Fungi</taxon>
        <taxon>Dikarya</taxon>
        <taxon>Ascomycota</taxon>
        <taxon>Pezizomycotina</taxon>
        <taxon>Eurotiomycetes</taxon>
        <taxon>Eurotiomycetidae</taxon>
        <taxon>Eurotiales</taxon>
        <taxon>Aspergillaceae</taxon>
        <taxon>Penicillium</taxon>
    </lineage>
</organism>
<dbReference type="EMBL" id="JAPMSZ010000007">
    <property type="protein sequence ID" value="KAJ5095754.1"/>
    <property type="molecule type" value="Genomic_DNA"/>
</dbReference>
<protein>
    <submittedName>
        <fullName evidence="1">Uncharacterized protein</fullName>
    </submittedName>
</protein>
<gene>
    <name evidence="1" type="ORF">NUU61_005110</name>
</gene>
<dbReference type="GeneID" id="81394860"/>
<dbReference type="RefSeq" id="XP_056511305.1">
    <property type="nucleotide sequence ID" value="XM_056655692.1"/>
</dbReference>
<reference evidence="1" key="1">
    <citation type="submission" date="2022-11" db="EMBL/GenBank/DDBJ databases">
        <authorList>
            <person name="Petersen C."/>
        </authorList>
    </citation>
    <scope>NUCLEOTIDE SEQUENCE</scope>
    <source>
        <strain evidence="1">IBT 34128</strain>
    </source>
</reference>
<name>A0A9W9F8Y9_9EURO</name>
<evidence type="ECO:0000313" key="2">
    <source>
        <dbReference type="Proteomes" id="UP001141434"/>
    </source>
</evidence>
<keyword evidence="2" id="KW-1185">Reference proteome</keyword>
<evidence type="ECO:0000313" key="1">
    <source>
        <dbReference type="EMBL" id="KAJ5095754.1"/>
    </source>
</evidence>
<dbReference type="AlphaFoldDB" id="A0A9W9F8Y9"/>